<sequence>MRTPTCEALYGVDCVIASGKWLVFLVAAEANFTSDCNPFPTVKKGVTASLPLSFLQTYAFAFSSLVDGIVFQISFLGLMMLYKDTEIDWKAYMQQAEGFLNGTHDYSALRGDTGPLVYPAGHAYIFSLLYLATNHGENISRAQSIFALLYMVHIALVFLIYLRSAKVPLYVMLLMSLTSYRIHSIFLLRMFNDCFAMTFLYAAVLLWLHSKWTCGTVLYSMALSVKMNILLFAPAVAAICLFQNGLLWSTLLAMLAFGIQILLAVPFLTANATGYWQGAFNFGRTFDHTWTVNWRFLSPDAFVDRRFHVALLACHFIVVVAFLYAKFLRKFGSVKRIVSFVLKGKTTKVKSQETLFLLAGVNFIGVMFSRSLHYQFYLWYYHTLPFLIWRTSFPIALKFLLFGAIELCWNTYPSTVASSSLLHICHILLLYGIFKGTTNEGKAKRT</sequence>
<evidence type="ECO:0000256" key="3">
    <source>
        <dbReference type="ARBA" id="ARBA00011964"/>
    </source>
</evidence>
<comment type="subcellular location">
    <subcellularLocation>
        <location evidence="1">Endoplasmic reticulum membrane</location>
        <topology evidence="1">Multi-pass membrane protein</topology>
    </subcellularLocation>
</comment>
<comment type="catalytic activity">
    <reaction evidence="10">
        <text>an alpha-D-Man-(1-&gt;2)-alpha-D-Man-(1-&gt;2)-alpha-D-Man-(1-&gt;3)-[alpha-D-Man-(1-&gt;6)]-beta-D-Man-(1-&gt;4)-beta-D-GlcNAc-(1-&gt;4)-alpha-D-GlcNAc-diphospho-di-trans,poly-cis-dolichol + a di-trans,poly-cis-dolichyl beta-D-mannosyl phosphate = an alpha-D-Man-(1-&gt;2)-alpha-D-Man-(1-&gt;2)-alpha-D-Man-(1-&gt;3)-[alpha-D-Man-(1-&gt;3)-alpha-D-Man-(1-&gt;6)]-beta-D-Man-(1-&gt;4)-beta-D-GlcNAc-(1-&gt;4)-alpha-D-GlcNAc-diphospho-di-trans,poly-cis-dolichol + a di-trans,poly-cis-dolichyl phosphate + H(+)</text>
        <dbReference type="Rhea" id="RHEA:29527"/>
        <dbReference type="Rhea" id="RHEA-COMP:19498"/>
        <dbReference type="Rhea" id="RHEA-COMP:19501"/>
        <dbReference type="Rhea" id="RHEA-COMP:19516"/>
        <dbReference type="Rhea" id="RHEA-COMP:19517"/>
        <dbReference type="ChEBI" id="CHEBI:15378"/>
        <dbReference type="ChEBI" id="CHEBI:57683"/>
        <dbReference type="ChEBI" id="CHEBI:58211"/>
        <dbReference type="ChEBI" id="CHEBI:132515"/>
        <dbReference type="ChEBI" id="CHEBI:132516"/>
        <dbReference type="EC" id="2.4.1.258"/>
    </reaction>
    <physiologicalReaction direction="left-to-right" evidence="10">
        <dbReference type="Rhea" id="RHEA:29528"/>
    </physiologicalReaction>
</comment>
<evidence type="ECO:0000256" key="11">
    <source>
        <dbReference type="SAM" id="Phobius"/>
    </source>
</evidence>
<name>A0A085M1E8_9BILA</name>
<dbReference type="GO" id="GO:0052925">
    <property type="term" value="F:dol-P-Man:Man(5)GlcNAc(2)-PP-Dol alpha-1,3-mannosyltransferase activity"/>
    <property type="evidence" value="ECO:0007669"/>
    <property type="project" value="UniProtKB-EC"/>
</dbReference>
<feature type="transmembrane region" description="Helical" evidence="11">
    <location>
        <begin position="145"/>
        <end position="163"/>
    </location>
</feature>
<dbReference type="EC" id="2.4.1.258" evidence="3"/>
<feature type="transmembrane region" description="Helical" evidence="11">
    <location>
        <begin position="307"/>
        <end position="327"/>
    </location>
</feature>
<accession>A0A085M1E8</accession>
<evidence type="ECO:0000256" key="2">
    <source>
        <dbReference type="ARBA" id="ARBA00004922"/>
    </source>
</evidence>
<protein>
    <recommendedName>
        <fullName evidence="3">dolichyl-P-Man:Man5GlcNAc2-PP-dolichol alpha-1,3-mannosyltransferase</fullName>
        <ecNumber evidence="3">2.4.1.258</ecNumber>
    </recommendedName>
</protein>
<evidence type="ECO:0000256" key="4">
    <source>
        <dbReference type="ARBA" id="ARBA00022676"/>
    </source>
</evidence>
<keyword evidence="7" id="KW-0256">Endoplasmic reticulum</keyword>
<evidence type="ECO:0000256" key="1">
    <source>
        <dbReference type="ARBA" id="ARBA00004477"/>
    </source>
</evidence>
<keyword evidence="13" id="KW-1185">Reference proteome</keyword>
<evidence type="ECO:0000256" key="8">
    <source>
        <dbReference type="ARBA" id="ARBA00022989"/>
    </source>
</evidence>
<feature type="transmembrane region" description="Helical" evidence="11">
    <location>
        <begin position="388"/>
        <end position="409"/>
    </location>
</feature>
<evidence type="ECO:0000256" key="6">
    <source>
        <dbReference type="ARBA" id="ARBA00022692"/>
    </source>
</evidence>
<keyword evidence="4" id="KW-0328">Glycosyltransferase</keyword>
<feature type="transmembrane region" description="Helical" evidence="11">
    <location>
        <begin position="246"/>
        <end position="268"/>
    </location>
</feature>
<keyword evidence="5" id="KW-0808">Transferase</keyword>
<keyword evidence="8 11" id="KW-1133">Transmembrane helix</keyword>
<keyword evidence="9 11" id="KW-0472">Membrane</keyword>
<evidence type="ECO:0000313" key="12">
    <source>
        <dbReference type="EMBL" id="KFD51044.1"/>
    </source>
</evidence>
<dbReference type="GO" id="GO:0005789">
    <property type="term" value="C:endoplasmic reticulum membrane"/>
    <property type="evidence" value="ECO:0007669"/>
    <property type="project" value="UniProtKB-SubCell"/>
</dbReference>
<dbReference type="Pfam" id="PF05208">
    <property type="entry name" value="ALG3"/>
    <property type="match status" value="1"/>
</dbReference>
<feature type="transmembrane region" description="Helical" evidence="11">
    <location>
        <begin position="58"/>
        <end position="82"/>
    </location>
</feature>
<dbReference type="PANTHER" id="PTHR12646:SF0">
    <property type="entry name" value="DOL-P-MAN:MAN(5)GLCNAC(2)-PP-DOL ALPHA-1,3-MANNOSYLTRANSFERASE"/>
    <property type="match status" value="1"/>
</dbReference>
<evidence type="ECO:0000313" key="13">
    <source>
        <dbReference type="Proteomes" id="UP000030764"/>
    </source>
</evidence>
<evidence type="ECO:0000256" key="9">
    <source>
        <dbReference type="ARBA" id="ARBA00023136"/>
    </source>
</evidence>
<reference evidence="12 13" key="1">
    <citation type="journal article" date="2014" name="Nat. Genet.">
        <title>Genome and transcriptome of the porcine whipworm Trichuris suis.</title>
        <authorList>
            <person name="Jex A.R."/>
            <person name="Nejsum P."/>
            <person name="Schwarz E.M."/>
            <person name="Hu L."/>
            <person name="Young N.D."/>
            <person name="Hall R.S."/>
            <person name="Korhonen P.K."/>
            <person name="Liao S."/>
            <person name="Thamsborg S."/>
            <person name="Xia J."/>
            <person name="Xu P."/>
            <person name="Wang S."/>
            <person name="Scheerlinck J.P."/>
            <person name="Hofmann A."/>
            <person name="Sternberg P.W."/>
            <person name="Wang J."/>
            <person name="Gasser R.B."/>
        </authorList>
    </citation>
    <scope>NUCLEOTIDE SEQUENCE [LARGE SCALE GENOMIC DNA]</scope>
    <source>
        <strain evidence="12">DCEP-RM93M</strain>
    </source>
</reference>
<evidence type="ECO:0000256" key="10">
    <source>
        <dbReference type="ARBA" id="ARBA00049506"/>
    </source>
</evidence>
<dbReference type="PANTHER" id="PTHR12646">
    <property type="entry name" value="NOT56 - RELATED"/>
    <property type="match status" value="1"/>
</dbReference>
<feature type="transmembrane region" description="Helical" evidence="11">
    <location>
        <begin position="218"/>
        <end position="239"/>
    </location>
</feature>
<feature type="transmembrane region" description="Helical" evidence="11">
    <location>
        <begin position="195"/>
        <end position="212"/>
    </location>
</feature>
<dbReference type="EMBL" id="KL363244">
    <property type="protein sequence ID" value="KFD51044.1"/>
    <property type="molecule type" value="Genomic_DNA"/>
</dbReference>
<evidence type="ECO:0000256" key="5">
    <source>
        <dbReference type="ARBA" id="ARBA00022679"/>
    </source>
</evidence>
<keyword evidence="6 11" id="KW-0812">Transmembrane</keyword>
<proteinExistence type="predicted"/>
<feature type="transmembrane region" description="Helical" evidence="11">
    <location>
        <begin position="416"/>
        <end position="434"/>
    </location>
</feature>
<comment type="pathway">
    <text evidence="2">Protein modification; protein glycosylation.</text>
</comment>
<feature type="transmembrane region" description="Helical" evidence="11">
    <location>
        <begin position="355"/>
        <end position="376"/>
    </location>
</feature>
<gene>
    <name evidence="12" type="ORF">M513_08085</name>
</gene>
<dbReference type="InterPro" id="IPR007873">
    <property type="entry name" value="Glycosyltransferase_ALG3"/>
</dbReference>
<dbReference type="Proteomes" id="UP000030764">
    <property type="component" value="Unassembled WGS sequence"/>
</dbReference>
<dbReference type="AlphaFoldDB" id="A0A085M1E8"/>
<organism evidence="12 13">
    <name type="scientific">Trichuris suis</name>
    <name type="common">pig whipworm</name>
    <dbReference type="NCBI Taxonomy" id="68888"/>
    <lineage>
        <taxon>Eukaryota</taxon>
        <taxon>Metazoa</taxon>
        <taxon>Ecdysozoa</taxon>
        <taxon>Nematoda</taxon>
        <taxon>Enoplea</taxon>
        <taxon>Dorylaimia</taxon>
        <taxon>Trichinellida</taxon>
        <taxon>Trichuridae</taxon>
        <taxon>Trichuris</taxon>
    </lineage>
</organism>
<evidence type="ECO:0000256" key="7">
    <source>
        <dbReference type="ARBA" id="ARBA00022824"/>
    </source>
</evidence>